<protein>
    <submittedName>
        <fullName evidence="7">8-oxo-dGTP diphosphatase</fullName>
    </submittedName>
</protein>
<comment type="similarity">
    <text evidence="2">Belongs to the Nudix hydrolase family.</text>
</comment>
<dbReference type="Pfam" id="PF00293">
    <property type="entry name" value="NUDIX"/>
    <property type="match status" value="1"/>
</dbReference>
<keyword evidence="5" id="KW-0460">Magnesium</keyword>
<dbReference type="Gene3D" id="3.90.79.10">
    <property type="entry name" value="Nucleoside Triphosphate Pyrophosphohydrolase"/>
    <property type="match status" value="1"/>
</dbReference>
<dbReference type="InterPro" id="IPR000086">
    <property type="entry name" value="NUDIX_hydrolase_dom"/>
</dbReference>
<evidence type="ECO:0000256" key="1">
    <source>
        <dbReference type="ARBA" id="ARBA00001946"/>
    </source>
</evidence>
<name>A0ABV1GLK7_9FIRM</name>
<dbReference type="CDD" id="cd18886">
    <property type="entry name" value="NUDIX_MutT_Nudt1"/>
    <property type="match status" value="1"/>
</dbReference>
<reference evidence="7 8" key="1">
    <citation type="submission" date="2024-03" db="EMBL/GenBank/DDBJ databases">
        <title>Human intestinal bacterial collection.</title>
        <authorList>
            <person name="Pauvert C."/>
            <person name="Hitch T.C.A."/>
            <person name="Clavel T."/>
        </authorList>
    </citation>
    <scope>NUCLEOTIDE SEQUENCE [LARGE SCALE GENOMIC DNA]</scope>
    <source>
        <strain evidence="7 8">CLA-JM-H10</strain>
    </source>
</reference>
<organism evidence="7 8">
    <name type="scientific">Lachnospira intestinalis</name>
    <dbReference type="NCBI Taxonomy" id="3133158"/>
    <lineage>
        <taxon>Bacteria</taxon>
        <taxon>Bacillati</taxon>
        <taxon>Bacillota</taxon>
        <taxon>Clostridia</taxon>
        <taxon>Lachnospirales</taxon>
        <taxon>Lachnospiraceae</taxon>
        <taxon>Lachnospira</taxon>
    </lineage>
</organism>
<evidence type="ECO:0000256" key="4">
    <source>
        <dbReference type="ARBA" id="ARBA00022801"/>
    </source>
</evidence>
<feature type="domain" description="Nudix hydrolase" evidence="6">
    <location>
        <begin position="1"/>
        <end position="128"/>
    </location>
</feature>
<proteinExistence type="inferred from homology"/>
<dbReference type="PRINTS" id="PR01402">
    <property type="entry name" value="MUTATORMUTX"/>
</dbReference>
<dbReference type="InterPro" id="IPR020084">
    <property type="entry name" value="NUDIX_hydrolase_CS"/>
</dbReference>
<dbReference type="InterPro" id="IPR015797">
    <property type="entry name" value="NUDIX_hydrolase-like_dom_sf"/>
</dbReference>
<dbReference type="PANTHER" id="PTHR43758:SF2">
    <property type="entry name" value="OXIDIZED PURINE NUCLEOSIDE TRIPHOSPHATE HYDROLASE"/>
    <property type="match status" value="1"/>
</dbReference>
<comment type="caution">
    <text evidence="7">The sequence shown here is derived from an EMBL/GenBank/DDBJ whole genome shotgun (WGS) entry which is preliminary data.</text>
</comment>
<dbReference type="Proteomes" id="UP001480973">
    <property type="component" value="Unassembled WGS sequence"/>
</dbReference>
<evidence type="ECO:0000259" key="6">
    <source>
        <dbReference type="PROSITE" id="PS51462"/>
    </source>
</evidence>
<evidence type="ECO:0000313" key="8">
    <source>
        <dbReference type="Proteomes" id="UP001480973"/>
    </source>
</evidence>
<dbReference type="PROSITE" id="PS00893">
    <property type="entry name" value="NUDIX_BOX"/>
    <property type="match status" value="1"/>
</dbReference>
<dbReference type="EMBL" id="JBBMES010000003">
    <property type="protein sequence ID" value="MEQ2534383.1"/>
    <property type="molecule type" value="Genomic_DNA"/>
</dbReference>
<keyword evidence="3" id="KW-0479">Metal-binding</keyword>
<dbReference type="SUPFAM" id="SSF55811">
    <property type="entry name" value="Nudix"/>
    <property type="match status" value="1"/>
</dbReference>
<keyword evidence="4" id="KW-0378">Hydrolase</keyword>
<evidence type="ECO:0000256" key="2">
    <source>
        <dbReference type="ARBA" id="ARBA00005582"/>
    </source>
</evidence>
<sequence length="155" mass="17961">MKMTTLCYIENNDCYLMLHRTKKKKDVNKDKWIGVGGHAEGNETPQECLLREVKEETGLSLTSYKFRGLITFISDEYEAEMMCLFTADGYTGELITCDEGELEWVKKSDVPQLPTWEGDAQFLKLLLEDEKRFFAMKLRYEGERLIEKSVEFCGG</sequence>
<dbReference type="PROSITE" id="PS51462">
    <property type="entry name" value="NUDIX"/>
    <property type="match status" value="1"/>
</dbReference>
<accession>A0ABV1GLK7</accession>
<evidence type="ECO:0000313" key="7">
    <source>
        <dbReference type="EMBL" id="MEQ2534383.1"/>
    </source>
</evidence>
<dbReference type="InterPro" id="IPR003562">
    <property type="entry name" value="Mutator_MutX_prot"/>
</dbReference>
<gene>
    <name evidence="7" type="ORF">WMO38_04570</name>
</gene>
<dbReference type="PANTHER" id="PTHR43758">
    <property type="entry name" value="7,8-DIHYDRO-8-OXOGUANINE TRIPHOSPHATASE"/>
    <property type="match status" value="1"/>
</dbReference>
<evidence type="ECO:0000256" key="5">
    <source>
        <dbReference type="ARBA" id="ARBA00022842"/>
    </source>
</evidence>
<evidence type="ECO:0000256" key="3">
    <source>
        <dbReference type="ARBA" id="ARBA00022723"/>
    </source>
</evidence>
<keyword evidence="8" id="KW-1185">Reference proteome</keyword>
<comment type="cofactor">
    <cofactor evidence="1">
        <name>Mg(2+)</name>
        <dbReference type="ChEBI" id="CHEBI:18420"/>
    </cofactor>
</comment>